<dbReference type="Proteomes" id="UP000199488">
    <property type="component" value="Unassembled WGS sequence"/>
</dbReference>
<evidence type="ECO:0000256" key="1">
    <source>
        <dbReference type="ARBA" id="ARBA00004651"/>
    </source>
</evidence>
<feature type="transmembrane region" description="Helical" evidence="7">
    <location>
        <begin position="90"/>
        <end position="110"/>
    </location>
</feature>
<feature type="transmembrane region" description="Helical" evidence="7">
    <location>
        <begin position="122"/>
        <end position="143"/>
    </location>
</feature>
<comment type="subcellular location">
    <subcellularLocation>
        <location evidence="1 7">Cell membrane</location>
        <topology evidence="1 7">Multi-pass membrane protein</topology>
    </subcellularLocation>
</comment>
<gene>
    <name evidence="9" type="ORF">SAMN05421781_0845</name>
</gene>
<evidence type="ECO:0000313" key="9">
    <source>
        <dbReference type="EMBL" id="SDW20963.1"/>
    </source>
</evidence>
<dbReference type="InterPro" id="IPR035906">
    <property type="entry name" value="MetI-like_sf"/>
</dbReference>
<evidence type="ECO:0000256" key="5">
    <source>
        <dbReference type="ARBA" id="ARBA00022989"/>
    </source>
</evidence>
<protein>
    <submittedName>
        <fullName evidence="9">L-arabinose ABC transporter membrane protein</fullName>
    </submittedName>
</protein>
<dbReference type="GO" id="GO:0055085">
    <property type="term" value="P:transmembrane transport"/>
    <property type="evidence" value="ECO:0007669"/>
    <property type="project" value="InterPro"/>
</dbReference>
<dbReference type="CDD" id="cd06261">
    <property type="entry name" value="TM_PBP2"/>
    <property type="match status" value="1"/>
</dbReference>
<evidence type="ECO:0000256" key="7">
    <source>
        <dbReference type="RuleBase" id="RU363032"/>
    </source>
</evidence>
<dbReference type="Pfam" id="PF00528">
    <property type="entry name" value="BPD_transp_1"/>
    <property type="match status" value="1"/>
</dbReference>
<dbReference type="InterPro" id="IPR050809">
    <property type="entry name" value="UgpAE/MalFG_permease"/>
</dbReference>
<evidence type="ECO:0000313" key="10">
    <source>
        <dbReference type="Proteomes" id="UP000199488"/>
    </source>
</evidence>
<name>A0A1H2RNA0_9BACI</name>
<proteinExistence type="inferred from homology"/>
<comment type="similarity">
    <text evidence="7">Belongs to the binding-protein-dependent transport system permease family.</text>
</comment>
<evidence type="ECO:0000256" key="2">
    <source>
        <dbReference type="ARBA" id="ARBA00022448"/>
    </source>
</evidence>
<feature type="transmembrane region" description="Helical" evidence="7">
    <location>
        <begin position="27"/>
        <end position="46"/>
    </location>
</feature>
<dbReference type="EMBL" id="FNNC01000001">
    <property type="protein sequence ID" value="SDW20963.1"/>
    <property type="molecule type" value="Genomic_DNA"/>
</dbReference>
<feature type="transmembrane region" description="Helical" evidence="7">
    <location>
        <begin position="278"/>
        <end position="298"/>
    </location>
</feature>
<dbReference type="SUPFAM" id="SSF161098">
    <property type="entry name" value="MetI-like"/>
    <property type="match status" value="1"/>
</dbReference>
<keyword evidence="4 7" id="KW-0812">Transmembrane</keyword>
<dbReference type="GO" id="GO:0005886">
    <property type="term" value="C:plasma membrane"/>
    <property type="evidence" value="ECO:0007669"/>
    <property type="project" value="UniProtKB-SubCell"/>
</dbReference>
<feature type="domain" description="ABC transmembrane type-1" evidence="8">
    <location>
        <begin position="84"/>
        <end position="299"/>
    </location>
</feature>
<evidence type="ECO:0000256" key="6">
    <source>
        <dbReference type="ARBA" id="ARBA00023136"/>
    </source>
</evidence>
<accession>A0A1H2RNA0</accession>
<dbReference type="PANTHER" id="PTHR43227:SF7">
    <property type="entry name" value="ARABINOOLIGOSACCHARIDES TRANSPORT SYSTEM PERMEASE PROTEIN ARAP"/>
    <property type="match status" value="1"/>
</dbReference>
<reference evidence="9 10" key="1">
    <citation type="submission" date="2016-10" db="EMBL/GenBank/DDBJ databases">
        <authorList>
            <person name="de Groot N.N."/>
        </authorList>
    </citation>
    <scope>NUCLEOTIDE SEQUENCE [LARGE SCALE GENOMIC DNA]</scope>
    <source>
        <strain evidence="9 10">DSM 23126</strain>
    </source>
</reference>
<keyword evidence="6 7" id="KW-0472">Membrane</keyword>
<keyword evidence="10" id="KW-1185">Reference proteome</keyword>
<evidence type="ECO:0000256" key="4">
    <source>
        <dbReference type="ARBA" id="ARBA00022692"/>
    </source>
</evidence>
<feature type="transmembrane region" description="Helical" evidence="7">
    <location>
        <begin position="225"/>
        <end position="245"/>
    </location>
</feature>
<dbReference type="Gene3D" id="1.10.3720.10">
    <property type="entry name" value="MetI-like"/>
    <property type="match status" value="1"/>
</dbReference>
<dbReference type="AlphaFoldDB" id="A0A1H2RNA0"/>
<dbReference type="STRING" id="1122204.SAMN05421781_0845"/>
<dbReference type="PANTHER" id="PTHR43227">
    <property type="entry name" value="BLL4140 PROTEIN"/>
    <property type="match status" value="1"/>
</dbReference>
<evidence type="ECO:0000256" key="3">
    <source>
        <dbReference type="ARBA" id="ARBA00022475"/>
    </source>
</evidence>
<keyword evidence="5 7" id="KW-1133">Transmembrane helix</keyword>
<sequence>MERSETMANKKTFSLKGILHFLNSRKVAPYVFVSPFIVSFLVLYLYPMIQAIVMSFQQVLPGQTTFIGTHNYQRILNPTFFQALGNTATYVFFTVIILVMIPIVLSVFLNSKSLYFKNFFRASLFIPALTSVIVAGIIFRMMFGESENSFVNELLGLVGMEPVQWRYGAGTGMFLMVLLASWRWIGVNILYFLAGLQNVSEELYEAADIDGASAWQKFLFVTMPALKPVIIFVATITIINGFRMFEESFVFWENSSPGNIGLTIVGYIYREGIQQNDMGFGAAIGVVLMLIIFVVSMLQLKFFGAFKKED</sequence>
<organism evidence="9 10">
    <name type="scientific">Marinococcus luteus</name>
    <dbReference type="NCBI Taxonomy" id="1122204"/>
    <lineage>
        <taxon>Bacteria</taxon>
        <taxon>Bacillati</taxon>
        <taxon>Bacillota</taxon>
        <taxon>Bacilli</taxon>
        <taxon>Bacillales</taxon>
        <taxon>Bacillaceae</taxon>
        <taxon>Marinococcus</taxon>
    </lineage>
</organism>
<dbReference type="PROSITE" id="PS50928">
    <property type="entry name" value="ABC_TM1"/>
    <property type="match status" value="1"/>
</dbReference>
<keyword evidence="3" id="KW-1003">Cell membrane</keyword>
<evidence type="ECO:0000259" key="8">
    <source>
        <dbReference type="PROSITE" id="PS50928"/>
    </source>
</evidence>
<dbReference type="InterPro" id="IPR000515">
    <property type="entry name" value="MetI-like"/>
</dbReference>
<keyword evidence="2 7" id="KW-0813">Transport</keyword>